<accession>A0A0C3G2G2</accession>
<dbReference type="InterPro" id="IPR032675">
    <property type="entry name" value="LRR_dom_sf"/>
</dbReference>
<dbReference type="HOGENOM" id="CLU_585487_0_0_1"/>
<reference evidence="2" key="2">
    <citation type="submission" date="2015-01" db="EMBL/GenBank/DDBJ databases">
        <title>Evolutionary Origins and Diversification of the Mycorrhizal Mutualists.</title>
        <authorList>
            <consortium name="DOE Joint Genome Institute"/>
            <consortium name="Mycorrhizal Genomics Consortium"/>
            <person name="Kohler A."/>
            <person name="Kuo A."/>
            <person name="Nagy L.G."/>
            <person name="Floudas D."/>
            <person name="Copeland A."/>
            <person name="Barry K.W."/>
            <person name="Cichocki N."/>
            <person name="Veneault-Fourrey C."/>
            <person name="LaButti K."/>
            <person name="Lindquist E.A."/>
            <person name="Lipzen A."/>
            <person name="Lundell T."/>
            <person name="Morin E."/>
            <person name="Murat C."/>
            <person name="Riley R."/>
            <person name="Ohm R."/>
            <person name="Sun H."/>
            <person name="Tunlid A."/>
            <person name="Henrissat B."/>
            <person name="Grigoriev I.V."/>
            <person name="Hibbett D.S."/>
            <person name="Martin F."/>
        </authorList>
    </citation>
    <scope>NUCLEOTIDE SEQUENCE [LARGE SCALE GENOMIC DNA]</scope>
    <source>
        <strain evidence="2">F 1598</strain>
    </source>
</reference>
<protein>
    <recommendedName>
        <fullName evidence="3">F-box domain-containing protein</fullName>
    </recommendedName>
</protein>
<dbReference type="AlphaFoldDB" id="A0A0C3G2G2"/>
<proteinExistence type="predicted"/>
<name>A0A0C3G2G2_PILCF</name>
<sequence>MTFQPFSSQPAELFDSVCAFVEQPRDLLSFALTCKRVCHAIIPDHIELRHIRCDFLRESLWQKLANSPAVASRITSLEIIDESRLVNAIVPTHVAQFVDRLDLSAVPLSTSLIMPLDFASQMQALSNAIRSMVNLGRFAWATDVTPADRVVDSLKSCEKLDDIHILYKGRVFPPQPAISNIGASQLWDLSNLRRFSFTTGDSRLPSDFHAAYNIRMLDMLLQHCPNLEDLHIPRTHGLALFFSHGLWPHLKRLSFGYGDIPPGEENDAGIQRFLNTHLTLERLCLPDHSQATWSISGLPNLKALDAGMHLDLSNVVPDVTVGEKLEFLSCVNFTTSSRCSCPGGSLAFLQRVPNLRVMNVFCSKPSNELLVSIAEAVPRLERLHFERWTFLDAISAQSIKLGIFAKRVEFVSRLPRLTHLSQFAALNINLEPDDTRLIGLVMEGFASASKSLKFVEVRWTSRAKWVTILRDDDKYNGWCYTTVSDLENVRARGWGGLYLGVTGIPEQQWSS</sequence>
<dbReference type="Gene3D" id="3.80.10.10">
    <property type="entry name" value="Ribonuclease Inhibitor"/>
    <property type="match status" value="1"/>
</dbReference>
<dbReference type="SUPFAM" id="SSF52047">
    <property type="entry name" value="RNI-like"/>
    <property type="match status" value="1"/>
</dbReference>
<organism evidence="1 2">
    <name type="scientific">Piloderma croceum (strain F 1598)</name>
    <dbReference type="NCBI Taxonomy" id="765440"/>
    <lineage>
        <taxon>Eukaryota</taxon>
        <taxon>Fungi</taxon>
        <taxon>Dikarya</taxon>
        <taxon>Basidiomycota</taxon>
        <taxon>Agaricomycotina</taxon>
        <taxon>Agaricomycetes</taxon>
        <taxon>Agaricomycetidae</taxon>
        <taxon>Atheliales</taxon>
        <taxon>Atheliaceae</taxon>
        <taxon>Piloderma</taxon>
    </lineage>
</organism>
<dbReference type="InParanoid" id="A0A0C3G2G2"/>
<reference evidence="1 2" key="1">
    <citation type="submission" date="2014-04" db="EMBL/GenBank/DDBJ databases">
        <authorList>
            <consortium name="DOE Joint Genome Institute"/>
            <person name="Kuo A."/>
            <person name="Tarkka M."/>
            <person name="Buscot F."/>
            <person name="Kohler A."/>
            <person name="Nagy L.G."/>
            <person name="Floudas D."/>
            <person name="Copeland A."/>
            <person name="Barry K.W."/>
            <person name="Cichocki N."/>
            <person name="Veneault-Fourrey C."/>
            <person name="LaButti K."/>
            <person name="Lindquist E.A."/>
            <person name="Lipzen A."/>
            <person name="Lundell T."/>
            <person name="Morin E."/>
            <person name="Murat C."/>
            <person name="Sun H."/>
            <person name="Tunlid A."/>
            <person name="Henrissat B."/>
            <person name="Grigoriev I.V."/>
            <person name="Hibbett D.S."/>
            <person name="Martin F."/>
            <person name="Nordberg H.P."/>
            <person name="Cantor M.N."/>
            <person name="Hua S.X."/>
        </authorList>
    </citation>
    <scope>NUCLEOTIDE SEQUENCE [LARGE SCALE GENOMIC DNA]</scope>
    <source>
        <strain evidence="1 2">F 1598</strain>
    </source>
</reference>
<dbReference type="Proteomes" id="UP000054166">
    <property type="component" value="Unassembled WGS sequence"/>
</dbReference>
<dbReference type="OrthoDB" id="2847287at2759"/>
<keyword evidence="2" id="KW-1185">Reference proteome</keyword>
<dbReference type="EMBL" id="KN832973">
    <property type="protein sequence ID" value="KIM90545.1"/>
    <property type="molecule type" value="Genomic_DNA"/>
</dbReference>
<gene>
    <name evidence="1" type="ORF">PILCRDRAFT_1820</name>
</gene>
<evidence type="ECO:0000313" key="1">
    <source>
        <dbReference type="EMBL" id="KIM90545.1"/>
    </source>
</evidence>
<evidence type="ECO:0000313" key="2">
    <source>
        <dbReference type="Proteomes" id="UP000054166"/>
    </source>
</evidence>
<evidence type="ECO:0008006" key="3">
    <source>
        <dbReference type="Google" id="ProtNLM"/>
    </source>
</evidence>